<sequence>MQLEKFLTAAEAIVGSENVSREPTSGAPEGLDGSVAYGDPFPLSRPHRPGPAVRPDTVDQVRELVRAANRFEVPMWTVSRGKNLGYGGSAPVVDRNVILDLHRMNKIIEINEEYAYAIVEPGVTFIQLYEEIKKRKLNLWISVPAIGWGSVVGNTLERGIGYTQDAAHYKHQCGMEVVLPDGDLLRTGMGVVEDSKVWPLYSGGFGPGLDGLFFQSNYGIVTKMGIQFSPAPEAYTRILVEVPEEQDLAPLVGTLTDLMRRRIVANPPQLYGRMTLIIGAARRDPEIAKLLGEHGNFARHIPHDLISKVSSILGLPAWCAGFALYGPPEAQAGLLEAVKRRFKQVKGAKVTHETFNAVPGEYLRSEDVTQDFLPQSGVPSIDHALAFSSKEDGLWHNCYSPVLPPSGRELYEWYVRAKKITEDHDLNFLADFHVFDRYIISINLIMFHPSAKARLHDVQYALMEDSKKLGYLEYRTHISFMDATAANQTFNNGAFGRFTTMLKDTIDPNGILSPGKQGIWNSTAKLERLGLEEK</sequence>
<dbReference type="PANTHER" id="PTHR11748:SF114">
    <property type="entry name" value="ARYL-ALCOHOL OXIDASE VANILLYL-ALCOHOL OXIDASE (AFU_ORTHOLOGUE AFUA_3G09500)-RELATED"/>
    <property type="match status" value="1"/>
</dbReference>
<dbReference type="Pfam" id="PF01565">
    <property type="entry name" value="FAD_binding_4"/>
    <property type="match status" value="1"/>
</dbReference>
<evidence type="ECO:0000256" key="5">
    <source>
        <dbReference type="SAM" id="MobiDB-lite"/>
    </source>
</evidence>
<name>A0ABR0FHB0_9PEZI</name>
<dbReference type="Proteomes" id="UP001322138">
    <property type="component" value="Unassembled WGS sequence"/>
</dbReference>
<gene>
    <name evidence="7" type="ORF">QC761_506660</name>
</gene>
<dbReference type="PROSITE" id="PS51387">
    <property type="entry name" value="FAD_PCMH"/>
    <property type="match status" value="1"/>
</dbReference>
<evidence type="ECO:0000256" key="1">
    <source>
        <dbReference type="ARBA" id="ARBA00001974"/>
    </source>
</evidence>
<dbReference type="InterPro" id="IPR004113">
    <property type="entry name" value="FAD-bd_oxidored_4_C"/>
</dbReference>
<protein>
    <recommendedName>
        <fullName evidence="6">FAD-binding PCMH-type domain-containing protein</fullName>
    </recommendedName>
</protein>
<dbReference type="InterPro" id="IPR016170">
    <property type="entry name" value="Cytok_DH_C_sf"/>
</dbReference>
<feature type="region of interest" description="Disordered" evidence="5">
    <location>
        <begin position="17"/>
        <end position="55"/>
    </location>
</feature>
<evidence type="ECO:0000256" key="2">
    <source>
        <dbReference type="ARBA" id="ARBA00022630"/>
    </source>
</evidence>
<dbReference type="PANTHER" id="PTHR11748">
    <property type="entry name" value="D-LACTATE DEHYDROGENASE"/>
    <property type="match status" value="1"/>
</dbReference>
<comment type="cofactor">
    <cofactor evidence="1">
        <name>FAD</name>
        <dbReference type="ChEBI" id="CHEBI:57692"/>
    </cofactor>
</comment>
<dbReference type="InterPro" id="IPR016167">
    <property type="entry name" value="FAD-bd_PCMH_sub1"/>
</dbReference>
<dbReference type="Gene3D" id="1.10.45.10">
    <property type="entry name" value="Vanillyl-alcohol Oxidase, Chain A, domain 4"/>
    <property type="match status" value="1"/>
</dbReference>
<dbReference type="InterPro" id="IPR006094">
    <property type="entry name" value="Oxid_FAD_bind_N"/>
</dbReference>
<dbReference type="Gene3D" id="3.40.462.10">
    <property type="entry name" value="FAD-linked oxidases, C-terminal domain"/>
    <property type="match status" value="1"/>
</dbReference>
<dbReference type="EMBL" id="JAFFGZ010000007">
    <property type="protein sequence ID" value="KAK4642267.1"/>
    <property type="molecule type" value="Genomic_DNA"/>
</dbReference>
<dbReference type="RefSeq" id="XP_062731243.1">
    <property type="nucleotide sequence ID" value="XM_062879886.1"/>
</dbReference>
<evidence type="ECO:0000256" key="3">
    <source>
        <dbReference type="ARBA" id="ARBA00022827"/>
    </source>
</evidence>
<organism evidence="7 8">
    <name type="scientific">Podospora bellae-mahoneyi</name>
    <dbReference type="NCBI Taxonomy" id="2093777"/>
    <lineage>
        <taxon>Eukaryota</taxon>
        <taxon>Fungi</taxon>
        <taxon>Dikarya</taxon>
        <taxon>Ascomycota</taxon>
        <taxon>Pezizomycotina</taxon>
        <taxon>Sordariomycetes</taxon>
        <taxon>Sordariomycetidae</taxon>
        <taxon>Sordariales</taxon>
        <taxon>Podosporaceae</taxon>
        <taxon>Podospora</taxon>
    </lineage>
</organism>
<dbReference type="InterPro" id="IPR016164">
    <property type="entry name" value="FAD-linked_Oxase-like_C"/>
</dbReference>
<keyword evidence="3" id="KW-0274">FAD</keyword>
<dbReference type="Gene3D" id="3.30.43.10">
    <property type="entry name" value="Uridine Diphospho-n-acetylenolpyruvylglucosamine Reductase, domain 2"/>
    <property type="match status" value="1"/>
</dbReference>
<feature type="domain" description="FAD-binding PCMH-type" evidence="6">
    <location>
        <begin position="45"/>
        <end position="231"/>
    </location>
</feature>
<evidence type="ECO:0000259" key="6">
    <source>
        <dbReference type="PROSITE" id="PS51387"/>
    </source>
</evidence>
<evidence type="ECO:0000313" key="8">
    <source>
        <dbReference type="Proteomes" id="UP001322138"/>
    </source>
</evidence>
<dbReference type="InterPro" id="IPR036318">
    <property type="entry name" value="FAD-bd_PCMH-like_sf"/>
</dbReference>
<dbReference type="InterPro" id="IPR016166">
    <property type="entry name" value="FAD-bd_PCMH"/>
</dbReference>
<dbReference type="SUPFAM" id="SSF56176">
    <property type="entry name" value="FAD-binding/transporter-associated domain-like"/>
    <property type="match status" value="1"/>
</dbReference>
<dbReference type="InterPro" id="IPR016171">
    <property type="entry name" value="Vanillyl_alc_oxidase_C-sub2"/>
</dbReference>
<dbReference type="GeneID" id="87899368"/>
<keyword evidence="2" id="KW-0285">Flavoprotein</keyword>
<evidence type="ECO:0000256" key="4">
    <source>
        <dbReference type="ARBA" id="ARBA00023002"/>
    </source>
</evidence>
<proteinExistence type="predicted"/>
<dbReference type="Pfam" id="PF02913">
    <property type="entry name" value="FAD-oxidase_C"/>
    <property type="match status" value="1"/>
</dbReference>
<keyword evidence="8" id="KW-1185">Reference proteome</keyword>
<dbReference type="Gene3D" id="3.30.465.10">
    <property type="match status" value="1"/>
</dbReference>
<dbReference type="SUPFAM" id="SSF55103">
    <property type="entry name" value="FAD-linked oxidases, C-terminal domain"/>
    <property type="match status" value="1"/>
</dbReference>
<reference evidence="7 8" key="1">
    <citation type="journal article" date="2023" name="bioRxiv">
        <title>High-quality genome assemblies of four members of thePodospora anserinaspecies complex.</title>
        <authorList>
            <person name="Ament-Velasquez S.L."/>
            <person name="Vogan A.A."/>
            <person name="Wallerman O."/>
            <person name="Hartmann F."/>
            <person name="Gautier V."/>
            <person name="Silar P."/>
            <person name="Giraud T."/>
            <person name="Johannesson H."/>
        </authorList>
    </citation>
    <scope>NUCLEOTIDE SEQUENCE [LARGE SCALE GENOMIC DNA]</scope>
    <source>
        <strain evidence="7 8">CBS 112042</strain>
    </source>
</reference>
<dbReference type="InterPro" id="IPR016169">
    <property type="entry name" value="FAD-bd_PCMH_sub2"/>
</dbReference>
<accession>A0ABR0FHB0</accession>
<evidence type="ECO:0000313" key="7">
    <source>
        <dbReference type="EMBL" id="KAK4642267.1"/>
    </source>
</evidence>
<comment type="caution">
    <text evidence="7">The sequence shown here is derived from an EMBL/GenBank/DDBJ whole genome shotgun (WGS) entry which is preliminary data.</text>
</comment>
<keyword evidence="4" id="KW-0560">Oxidoreductase</keyword>